<evidence type="ECO:0000256" key="6">
    <source>
        <dbReference type="ARBA" id="ARBA00029466"/>
    </source>
</evidence>
<comment type="caution">
    <text evidence="7">The sequence shown here is derived from an EMBL/GenBank/DDBJ whole genome shotgun (WGS) entry which is preliminary data.</text>
</comment>
<organism evidence="7 8">
    <name type="scientific">Nocardioides kongjuensis</name>
    <dbReference type="NCBI Taxonomy" id="349522"/>
    <lineage>
        <taxon>Bacteria</taxon>
        <taxon>Bacillati</taxon>
        <taxon>Actinomycetota</taxon>
        <taxon>Actinomycetes</taxon>
        <taxon>Propionibacteriales</taxon>
        <taxon>Nocardioidaceae</taxon>
        <taxon>Nocardioides</taxon>
    </lineage>
</organism>
<name>A0A852R742_9ACTN</name>
<dbReference type="GO" id="GO:0004519">
    <property type="term" value="F:endonuclease activity"/>
    <property type="evidence" value="ECO:0007669"/>
    <property type="project" value="UniProtKB-KW"/>
</dbReference>
<accession>A0A852R742</accession>
<evidence type="ECO:0000256" key="5">
    <source>
        <dbReference type="ARBA" id="ARBA00023204"/>
    </source>
</evidence>
<evidence type="ECO:0000256" key="1">
    <source>
        <dbReference type="ARBA" id="ARBA00022722"/>
    </source>
</evidence>
<dbReference type="NCBIfam" id="TIGR00632">
    <property type="entry name" value="vsr"/>
    <property type="match status" value="1"/>
</dbReference>
<evidence type="ECO:0000313" key="7">
    <source>
        <dbReference type="EMBL" id="NYD29411.1"/>
    </source>
</evidence>
<dbReference type="SUPFAM" id="SSF52980">
    <property type="entry name" value="Restriction endonuclease-like"/>
    <property type="match status" value="1"/>
</dbReference>
<dbReference type="CDD" id="cd00221">
    <property type="entry name" value="Vsr"/>
    <property type="match status" value="1"/>
</dbReference>
<keyword evidence="5" id="KW-0234">DNA repair</keyword>
<keyword evidence="3" id="KW-0227">DNA damage</keyword>
<keyword evidence="1" id="KW-0540">Nuclease</keyword>
<dbReference type="EC" id="3.1.-.-" evidence="7"/>
<evidence type="ECO:0000256" key="4">
    <source>
        <dbReference type="ARBA" id="ARBA00022801"/>
    </source>
</evidence>
<proteinExistence type="inferred from homology"/>
<keyword evidence="4 7" id="KW-0378">Hydrolase</keyword>
<dbReference type="Proteomes" id="UP000582231">
    <property type="component" value="Unassembled WGS sequence"/>
</dbReference>
<protein>
    <submittedName>
        <fullName evidence="7">DNA mismatch endonuclease (Patch repair protein)</fullName>
        <ecNumber evidence="7">3.1.-.-</ecNumber>
    </submittedName>
</protein>
<dbReference type="Gene3D" id="3.40.960.10">
    <property type="entry name" value="VSR Endonuclease"/>
    <property type="match status" value="1"/>
</dbReference>
<keyword evidence="2 7" id="KW-0255">Endonuclease</keyword>
<dbReference type="AlphaFoldDB" id="A0A852R742"/>
<dbReference type="Pfam" id="PF03852">
    <property type="entry name" value="Vsr"/>
    <property type="match status" value="1"/>
</dbReference>
<sequence>MGREYEPWASSPAARAVMVSNRRRDTRPELAVRRAVHALGLRYRVDVRPLPTVNRRADLVFSRRRVAVFVDGCYWHGCPDHGTTPKTNAIYWGGKIARNSERDRDTDSRLREAGWVVLRFWEHQDPLAAAEEIAAVVRSR</sequence>
<evidence type="ECO:0000256" key="2">
    <source>
        <dbReference type="ARBA" id="ARBA00022759"/>
    </source>
</evidence>
<comment type="similarity">
    <text evidence="6">Belongs to the Vsr family.</text>
</comment>
<dbReference type="InterPro" id="IPR004603">
    <property type="entry name" value="DNA_mismatch_endonuc_vsr"/>
</dbReference>
<gene>
    <name evidence="7" type="ORF">BJ958_000957</name>
</gene>
<dbReference type="EMBL" id="JACCBF010000001">
    <property type="protein sequence ID" value="NYD29411.1"/>
    <property type="molecule type" value="Genomic_DNA"/>
</dbReference>
<evidence type="ECO:0000256" key="3">
    <source>
        <dbReference type="ARBA" id="ARBA00022763"/>
    </source>
</evidence>
<dbReference type="GO" id="GO:0006298">
    <property type="term" value="P:mismatch repair"/>
    <property type="evidence" value="ECO:0007669"/>
    <property type="project" value="InterPro"/>
</dbReference>
<reference evidence="7 8" key="1">
    <citation type="submission" date="2020-07" db="EMBL/GenBank/DDBJ databases">
        <title>Sequencing the genomes of 1000 actinobacteria strains.</title>
        <authorList>
            <person name="Klenk H.-P."/>
        </authorList>
    </citation>
    <scope>NUCLEOTIDE SEQUENCE [LARGE SCALE GENOMIC DNA]</scope>
    <source>
        <strain evidence="7 8">DSM 19082</strain>
    </source>
</reference>
<dbReference type="InterPro" id="IPR011335">
    <property type="entry name" value="Restrct_endonuc-II-like"/>
</dbReference>
<dbReference type="RefSeq" id="WP_179725787.1">
    <property type="nucleotide sequence ID" value="NZ_BAABEF010000001.1"/>
</dbReference>
<evidence type="ECO:0000313" key="8">
    <source>
        <dbReference type="Proteomes" id="UP000582231"/>
    </source>
</evidence>
<keyword evidence="8" id="KW-1185">Reference proteome</keyword>
<dbReference type="GO" id="GO:0016787">
    <property type="term" value="F:hydrolase activity"/>
    <property type="evidence" value="ECO:0007669"/>
    <property type="project" value="UniProtKB-KW"/>
</dbReference>